<accession>A0A7U2EZ62</accession>
<name>A0A7U2EZ62_PHANO</name>
<sequence>MALKCITASDLSPTAPMRLLRLYESCRRIIDKRTEVMRRDAYVTGTAPLPGTPRLTCAEQVLNFATL</sequence>
<keyword evidence="2" id="KW-1185">Reference proteome</keyword>
<gene>
    <name evidence="1" type="ORF">JI435_407760</name>
</gene>
<evidence type="ECO:0000313" key="2">
    <source>
        <dbReference type="Proteomes" id="UP000663193"/>
    </source>
</evidence>
<dbReference type="EMBL" id="CP069027">
    <property type="protein sequence ID" value="QRC95657.1"/>
    <property type="molecule type" value="Genomic_DNA"/>
</dbReference>
<reference evidence="2" key="1">
    <citation type="journal article" date="2021" name="BMC Genomics">
        <title>Chromosome-level genome assembly and manually-curated proteome of model necrotroph Parastagonospora nodorum Sn15 reveals a genome-wide trove of candidate effector homologs, and redundancy of virulence-related functions within an accessory chromosome.</title>
        <authorList>
            <person name="Bertazzoni S."/>
            <person name="Jones D.A.B."/>
            <person name="Phan H.T."/>
            <person name="Tan K.-C."/>
            <person name="Hane J.K."/>
        </authorList>
    </citation>
    <scope>NUCLEOTIDE SEQUENCE [LARGE SCALE GENOMIC DNA]</scope>
    <source>
        <strain evidence="2">SN15 / ATCC MYA-4574 / FGSC 10173)</strain>
    </source>
</reference>
<dbReference type="Proteomes" id="UP000663193">
    <property type="component" value="Chromosome 5"/>
</dbReference>
<organism evidence="1 2">
    <name type="scientific">Phaeosphaeria nodorum (strain SN15 / ATCC MYA-4574 / FGSC 10173)</name>
    <name type="common">Glume blotch fungus</name>
    <name type="synonym">Parastagonospora nodorum</name>
    <dbReference type="NCBI Taxonomy" id="321614"/>
    <lineage>
        <taxon>Eukaryota</taxon>
        <taxon>Fungi</taxon>
        <taxon>Dikarya</taxon>
        <taxon>Ascomycota</taxon>
        <taxon>Pezizomycotina</taxon>
        <taxon>Dothideomycetes</taxon>
        <taxon>Pleosporomycetidae</taxon>
        <taxon>Pleosporales</taxon>
        <taxon>Pleosporineae</taxon>
        <taxon>Phaeosphaeriaceae</taxon>
        <taxon>Parastagonospora</taxon>
    </lineage>
</organism>
<dbReference type="AlphaFoldDB" id="A0A7U2EZ62"/>
<evidence type="ECO:0000313" key="1">
    <source>
        <dbReference type="EMBL" id="QRC95657.1"/>
    </source>
</evidence>
<proteinExistence type="predicted"/>
<dbReference type="VEuPathDB" id="FungiDB:JI435_407760"/>
<protein>
    <submittedName>
        <fullName evidence="1">Uncharacterized protein</fullName>
    </submittedName>
</protein>